<evidence type="ECO:0000313" key="3">
    <source>
        <dbReference type="EMBL" id="KAJ8966407.1"/>
    </source>
</evidence>
<feature type="coiled-coil region" evidence="1">
    <location>
        <begin position="159"/>
        <end position="186"/>
    </location>
</feature>
<sequence>MPNNMKNGFKACGLYPFNPNAVNYKKCAQNVLEKLSTKTIKVHGEISEADIISTEKVILKLKPELSEFGFCTNTILTLVKSLIPKMSDGSGVSFFTPEEIDEMEVVFADDTSTTESEALSKVSDQNSGVVIIQDILLNPQKIKTGEVEQIEKSIIYEERLQTENTLQDVEGEKPNLKQERVRTTKEIIKPIVDGDNLDEEKIVQEKQVAEESTSLEKEKIIIDGSETQPVTEKTNFKKEQPERDHRLSKRTDKGITKPTINDKHLEEENIILEQTMTESASLRNEKNNSPNPIDRKRQREKIPSAISSTAWRKYYEDKLKEKEEKENAKKEEKSGECEEKAK</sequence>
<feature type="compositionally biased region" description="Basic and acidic residues" evidence="2">
    <location>
        <begin position="234"/>
        <end position="257"/>
    </location>
</feature>
<name>A0AAV8ZNN3_9CUCU</name>
<dbReference type="EMBL" id="JANEYF010001013">
    <property type="protein sequence ID" value="KAJ8966407.1"/>
    <property type="molecule type" value="Genomic_DNA"/>
</dbReference>
<evidence type="ECO:0000256" key="1">
    <source>
        <dbReference type="SAM" id="Coils"/>
    </source>
</evidence>
<feature type="compositionally biased region" description="Basic and acidic residues" evidence="2">
    <location>
        <begin position="313"/>
        <end position="342"/>
    </location>
</feature>
<feature type="region of interest" description="Disordered" evidence="2">
    <location>
        <begin position="226"/>
        <end position="257"/>
    </location>
</feature>
<keyword evidence="4" id="KW-1185">Reference proteome</keyword>
<feature type="region of interest" description="Disordered" evidence="2">
    <location>
        <begin position="276"/>
        <end position="342"/>
    </location>
</feature>
<evidence type="ECO:0000256" key="2">
    <source>
        <dbReference type="SAM" id="MobiDB-lite"/>
    </source>
</evidence>
<organism evidence="3 4">
    <name type="scientific">Rhamnusium bicolor</name>
    <dbReference type="NCBI Taxonomy" id="1586634"/>
    <lineage>
        <taxon>Eukaryota</taxon>
        <taxon>Metazoa</taxon>
        <taxon>Ecdysozoa</taxon>
        <taxon>Arthropoda</taxon>
        <taxon>Hexapoda</taxon>
        <taxon>Insecta</taxon>
        <taxon>Pterygota</taxon>
        <taxon>Neoptera</taxon>
        <taxon>Endopterygota</taxon>
        <taxon>Coleoptera</taxon>
        <taxon>Polyphaga</taxon>
        <taxon>Cucujiformia</taxon>
        <taxon>Chrysomeloidea</taxon>
        <taxon>Cerambycidae</taxon>
        <taxon>Lepturinae</taxon>
        <taxon>Rhagiini</taxon>
        <taxon>Rhamnusium</taxon>
    </lineage>
</organism>
<accession>A0AAV8ZNN3</accession>
<reference evidence="3" key="1">
    <citation type="journal article" date="2023" name="Insect Mol. Biol.">
        <title>Genome sequencing provides insights into the evolution of gene families encoding plant cell wall-degrading enzymes in longhorned beetles.</title>
        <authorList>
            <person name="Shin N.R."/>
            <person name="Okamura Y."/>
            <person name="Kirsch R."/>
            <person name="Pauchet Y."/>
        </authorList>
    </citation>
    <scope>NUCLEOTIDE SEQUENCE</scope>
    <source>
        <strain evidence="3">RBIC_L_NR</strain>
    </source>
</reference>
<dbReference type="AlphaFoldDB" id="A0AAV8ZNN3"/>
<comment type="caution">
    <text evidence="3">The sequence shown here is derived from an EMBL/GenBank/DDBJ whole genome shotgun (WGS) entry which is preliminary data.</text>
</comment>
<keyword evidence="1" id="KW-0175">Coiled coil</keyword>
<proteinExistence type="predicted"/>
<feature type="compositionally biased region" description="Basic and acidic residues" evidence="2">
    <location>
        <begin position="293"/>
        <end position="302"/>
    </location>
</feature>
<feature type="compositionally biased region" description="Polar residues" evidence="2">
    <location>
        <begin position="276"/>
        <end position="291"/>
    </location>
</feature>
<dbReference type="Proteomes" id="UP001162156">
    <property type="component" value="Unassembled WGS sequence"/>
</dbReference>
<protein>
    <submittedName>
        <fullName evidence="3">Uncharacterized protein</fullName>
    </submittedName>
</protein>
<evidence type="ECO:0000313" key="4">
    <source>
        <dbReference type="Proteomes" id="UP001162156"/>
    </source>
</evidence>
<gene>
    <name evidence="3" type="ORF">NQ314_003537</name>
</gene>